<gene>
    <name evidence="6" type="ORF">DFA_07514</name>
</gene>
<protein>
    <recommendedName>
        <fullName evidence="4">Oxidation resistance protein 1</fullName>
    </recommendedName>
</protein>
<evidence type="ECO:0000256" key="1">
    <source>
        <dbReference type="ARBA" id="ARBA00004173"/>
    </source>
</evidence>
<accession>F4PWM6</accession>
<comment type="subcellular location">
    <subcellularLocation>
        <location evidence="1">Mitochondrion</location>
    </subcellularLocation>
</comment>
<evidence type="ECO:0000259" key="5">
    <source>
        <dbReference type="SMART" id="SM00584"/>
    </source>
</evidence>
<reference evidence="7" key="1">
    <citation type="journal article" date="2011" name="Genome Res.">
        <title>Phylogeny-wide analysis of social amoeba genomes highlights ancient origins for complex intercellular communication.</title>
        <authorList>
            <person name="Heidel A.J."/>
            <person name="Lawal H.M."/>
            <person name="Felder M."/>
            <person name="Schilde C."/>
            <person name="Helps N.R."/>
            <person name="Tunggal B."/>
            <person name="Rivero F."/>
            <person name="John U."/>
            <person name="Schleicher M."/>
            <person name="Eichinger L."/>
            <person name="Platzer M."/>
            <person name="Noegel A.A."/>
            <person name="Schaap P."/>
            <person name="Gloeckner G."/>
        </authorList>
    </citation>
    <scope>NUCLEOTIDE SEQUENCE [LARGE SCALE GENOMIC DNA]</scope>
    <source>
        <strain evidence="7">SH3</strain>
    </source>
</reference>
<dbReference type="GeneID" id="14872264"/>
<dbReference type="SMART" id="SM00584">
    <property type="entry name" value="TLDc"/>
    <property type="match status" value="1"/>
</dbReference>
<dbReference type="EMBL" id="GL883013">
    <property type="protein sequence ID" value="EGG20390.1"/>
    <property type="molecule type" value="Genomic_DNA"/>
</dbReference>
<proteinExistence type="inferred from homology"/>
<organism evidence="6 7">
    <name type="scientific">Cavenderia fasciculata</name>
    <name type="common">Slime mold</name>
    <name type="synonym">Dictyostelium fasciculatum</name>
    <dbReference type="NCBI Taxonomy" id="261658"/>
    <lineage>
        <taxon>Eukaryota</taxon>
        <taxon>Amoebozoa</taxon>
        <taxon>Evosea</taxon>
        <taxon>Eumycetozoa</taxon>
        <taxon>Dictyostelia</taxon>
        <taxon>Acytosteliales</taxon>
        <taxon>Cavenderiaceae</taxon>
        <taxon>Cavenderia</taxon>
    </lineage>
</organism>
<evidence type="ECO:0000256" key="2">
    <source>
        <dbReference type="ARBA" id="ARBA00009540"/>
    </source>
</evidence>
<evidence type="ECO:0000313" key="6">
    <source>
        <dbReference type="EMBL" id="EGG20390.1"/>
    </source>
</evidence>
<evidence type="ECO:0000256" key="3">
    <source>
        <dbReference type="ARBA" id="ARBA00023128"/>
    </source>
</evidence>
<evidence type="ECO:0000313" key="7">
    <source>
        <dbReference type="Proteomes" id="UP000007797"/>
    </source>
</evidence>
<dbReference type="KEGG" id="dfa:DFA_07514"/>
<keyword evidence="3" id="KW-0496">Mitochondrion</keyword>
<feature type="domain" description="TLDc" evidence="5">
    <location>
        <begin position="48"/>
        <end position="146"/>
    </location>
</feature>
<dbReference type="Pfam" id="PF07534">
    <property type="entry name" value="TLD"/>
    <property type="match status" value="1"/>
</dbReference>
<evidence type="ECO:0000256" key="4">
    <source>
        <dbReference type="ARBA" id="ARBA00040604"/>
    </source>
</evidence>
<name>F4PWM6_CACFS</name>
<comment type="similarity">
    <text evidence="2">Belongs to the OXR1 family.</text>
</comment>
<dbReference type="InterPro" id="IPR006571">
    <property type="entry name" value="TLDc_dom"/>
</dbReference>
<dbReference type="PANTHER" id="PTHR23354">
    <property type="entry name" value="NUCLEOLAR PROTEIN 7/ESTROGEN RECEPTOR COACTIVATOR-RELATED"/>
    <property type="match status" value="1"/>
</dbReference>
<dbReference type="OrthoDB" id="17470at2759"/>
<keyword evidence="7" id="KW-1185">Reference proteome</keyword>
<dbReference type="PANTHER" id="PTHR23354:SF62">
    <property type="entry name" value="MUSTARD, ISOFORM V"/>
    <property type="match status" value="1"/>
</dbReference>
<dbReference type="Proteomes" id="UP000007797">
    <property type="component" value="Unassembled WGS sequence"/>
</dbReference>
<dbReference type="AlphaFoldDB" id="F4PWM6"/>
<dbReference type="RefSeq" id="XP_004367373.1">
    <property type="nucleotide sequence ID" value="XM_004367316.1"/>
</dbReference>
<sequence length="157" mass="18037">MVSLEMEHILDIYYLNYLRDGDDSIFPSTYKKEIMREMAFYRLCKSPSNLIDFPCIAMITDWIGSYRSYKMIHKCDDQGETVTLIKSADGNVFGGYISQSWNSTNTFYGDSKCFLFTIINKQGLNPANGGTKKPIWGHKDLLTSFGAQDIYLRPIHE</sequence>
<dbReference type="GO" id="GO:0005739">
    <property type="term" value="C:mitochondrion"/>
    <property type="evidence" value="ECO:0007669"/>
    <property type="project" value="UniProtKB-SubCell"/>
</dbReference>